<evidence type="ECO:0000256" key="1">
    <source>
        <dbReference type="ARBA" id="ARBA00004236"/>
    </source>
</evidence>
<feature type="compositionally biased region" description="Low complexity" evidence="11">
    <location>
        <begin position="807"/>
        <end position="846"/>
    </location>
</feature>
<keyword evidence="4" id="KW-0378">Hydrolase</keyword>
<feature type="compositionally biased region" description="Pro residues" evidence="11">
    <location>
        <begin position="550"/>
        <end position="565"/>
    </location>
</feature>
<evidence type="ECO:0000256" key="3">
    <source>
        <dbReference type="ARBA" id="ARBA00022475"/>
    </source>
</evidence>
<accession>A0AAE1PLT9</accession>
<feature type="region of interest" description="Disordered" evidence="11">
    <location>
        <begin position="262"/>
        <end position="347"/>
    </location>
</feature>
<keyword evidence="7" id="KW-0449">Lipoprotein</keyword>
<comment type="caution">
    <text evidence="13">The sequence shown here is derived from an EMBL/GenBank/DDBJ whole genome shotgun (WGS) entry which is preliminary data.</text>
</comment>
<feature type="compositionally biased region" description="Polar residues" evidence="11">
    <location>
        <begin position="518"/>
        <end position="544"/>
    </location>
</feature>
<dbReference type="GO" id="GO:0008474">
    <property type="term" value="F:palmitoyl-(protein) hydrolase activity"/>
    <property type="evidence" value="ECO:0007669"/>
    <property type="project" value="UniProtKB-EC"/>
</dbReference>
<keyword evidence="6" id="KW-0564">Palmitate</keyword>
<keyword evidence="14" id="KW-1185">Reference proteome</keyword>
<feature type="compositionally biased region" description="Pro residues" evidence="11">
    <location>
        <begin position="367"/>
        <end position="381"/>
    </location>
</feature>
<dbReference type="InterPro" id="IPR022742">
    <property type="entry name" value="Hydrolase_4"/>
</dbReference>
<feature type="domain" description="Serine aminopeptidase S33" evidence="12">
    <location>
        <begin position="65"/>
        <end position="171"/>
    </location>
</feature>
<evidence type="ECO:0000256" key="11">
    <source>
        <dbReference type="SAM" id="MobiDB-lite"/>
    </source>
</evidence>
<organism evidence="13 14">
    <name type="scientific">Petrolisthes manimaculis</name>
    <dbReference type="NCBI Taxonomy" id="1843537"/>
    <lineage>
        <taxon>Eukaryota</taxon>
        <taxon>Metazoa</taxon>
        <taxon>Ecdysozoa</taxon>
        <taxon>Arthropoda</taxon>
        <taxon>Crustacea</taxon>
        <taxon>Multicrustacea</taxon>
        <taxon>Malacostraca</taxon>
        <taxon>Eumalacostraca</taxon>
        <taxon>Eucarida</taxon>
        <taxon>Decapoda</taxon>
        <taxon>Pleocyemata</taxon>
        <taxon>Anomura</taxon>
        <taxon>Galatheoidea</taxon>
        <taxon>Porcellanidae</taxon>
        <taxon>Petrolisthes</taxon>
    </lineage>
</organism>
<keyword evidence="5" id="KW-0472">Membrane</keyword>
<evidence type="ECO:0000256" key="5">
    <source>
        <dbReference type="ARBA" id="ARBA00023136"/>
    </source>
</evidence>
<dbReference type="EC" id="3.1.2.22" evidence="2"/>
<evidence type="ECO:0000313" key="13">
    <source>
        <dbReference type="EMBL" id="KAK4310418.1"/>
    </source>
</evidence>
<feature type="compositionally biased region" description="Basic residues" evidence="11">
    <location>
        <begin position="669"/>
        <end position="684"/>
    </location>
</feature>
<evidence type="ECO:0000256" key="4">
    <source>
        <dbReference type="ARBA" id="ARBA00022801"/>
    </source>
</evidence>
<comment type="subcellular location">
    <subcellularLocation>
        <location evidence="1">Cell membrane</location>
    </subcellularLocation>
    <subcellularLocation>
        <location evidence="9">Endomembrane system</location>
        <topology evidence="9">Lipid-anchor</topology>
        <orientation evidence="9">Cytoplasmic side</orientation>
    </subcellularLocation>
</comment>
<evidence type="ECO:0000256" key="10">
    <source>
        <dbReference type="ARBA" id="ARBA00047337"/>
    </source>
</evidence>
<comment type="catalytic activity">
    <reaction evidence="10">
        <text>S-hexadecanoyl-L-cysteinyl-[protein] + H2O = L-cysteinyl-[protein] + hexadecanoate + H(+)</text>
        <dbReference type="Rhea" id="RHEA:19233"/>
        <dbReference type="Rhea" id="RHEA-COMP:10131"/>
        <dbReference type="Rhea" id="RHEA-COMP:11032"/>
        <dbReference type="ChEBI" id="CHEBI:7896"/>
        <dbReference type="ChEBI" id="CHEBI:15377"/>
        <dbReference type="ChEBI" id="CHEBI:15378"/>
        <dbReference type="ChEBI" id="CHEBI:29950"/>
        <dbReference type="ChEBI" id="CHEBI:74151"/>
        <dbReference type="EC" id="3.1.2.22"/>
    </reaction>
</comment>
<dbReference type="Proteomes" id="UP001292094">
    <property type="component" value="Unassembled WGS sequence"/>
</dbReference>
<protein>
    <recommendedName>
        <fullName evidence="2">palmitoyl-protein hydrolase</fullName>
        <ecNumber evidence="2">3.1.2.22</ecNumber>
    </recommendedName>
</protein>
<feature type="compositionally biased region" description="Low complexity" evidence="11">
    <location>
        <begin position="327"/>
        <end position="347"/>
    </location>
</feature>
<evidence type="ECO:0000259" key="12">
    <source>
        <dbReference type="Pfam" id="PF12146"/>
    </source>
</evidence>
<feature type="region of interest" description="Disordered" evidence="11">
    <location>
        <begin position="360"/>
        <end position="853"/>
    </location>
</feature>
<evidence type="ECO:0000256" key="2">
    <source>
        <dbReference type="ARBA" id="ARBA00012423"/>
    </source>
</evidence>
<feature type="compositionally biased region" description="Pro residues" evidence="11">
    <location>
        <begin position="789"/>
        <end position="806"/>
    </location>
</feature>
<dbReference type="Gene3D" id="3.40.50.1820">
    <property type="entry name" value="alpha/beta hydrolase"/>
    <property type="match status" value="1"/>
</dbReference>
<evidence type="ECO:0000256" key="8">
    <source>
        <dbReference type="ARBA" id="ARBA00038397"/>
    </source>
</evidence>
<reference evidence="13" key="1">
    <citation type="submission" date="2023-11" db="EMBL/GenBank/DDBJ databases">
        <title>Genome assemblies of two species of porcelain crab, Petrolisthes cinctipes and Petrolisthes manimaculis (Anomura: Porcellanidae).</title>
        <authorList>
            <person name="Angst P."/>
        </authorList>
    </citation>
    <scope>NUCLEOTIDE SEQUENCE</scope>
    <source>
        <strain evidence="13">PB745_02</strain>
        <tissue evidence="13">Gill</tissue>
    </source>
</reference>
<dbReference type="Pfam" id="PF12146">
    <property type="entry name" value="Hydrolase_4"/>
    <property type="match status" value="1"/>
</dbReference>
<feature type="compositionally biased region" description="Low complexity" evidence="11">
    <location>
        <begin position="693"/>
        <end position="702"/>
    </location>
</feature>
<feature type="compositionally biased region" description="Pro residues" evidence="11">
    <location>
        <begin position="656"/>
        <end position="668"/>
    </location>
</feature>
<feature type="compositionally biased region" description="Pro residues" evidence="11">
    <location>
        <begin position="756"/>
        <end position="779"/>
    </location>
</feature>
<feature type="compositionally biased region" description="Low complexity" evidence="11">
    <location>
        <begin position="566"/>
        <end position="612"/>
    </location>
</feature>
<dbReference type="SUPFAM" id="SSF53474">
    <property type="entry name" value="alpha/beta-Hydrolases"/>
    <property type="match status" value="1"/>
</dbReference>
<gene>
    <name evidence="13" type="ORF">Pmani_018015</name>
</gene>
<dbReference type="GO" id="GO:0005886">
    <property type="term" value="C:plasma membrane"/>
    <property type="evidence" value="ECO:0007669"/>
    <property type="project" value="UniProtKB-SubCell"/>
</dbReference>
<name>A0AAE1PLT9_9EUCA</name>
<evidence type="ECO:0000313" key="14">
    <source>
        <dbReference type="Proteomes" id="UP001292094"/>
    </source>
</evidence>
<dbReference type="AlphaFoldDB" id="A0AAE1PLT9"/>
<evidence type="ECO:0000256" key="9">
    <source>
        <dbReference type="ARBA" id="ARBA00046278"/>
    </source>
</evidence>
<proteinExistence type="inferred from homology"/>
<feature type="compositionally biased region" description="Low complexity" evidence="11">
    <location>
        <begin position="491"/>
        <end position="517"/>
    </location>
</feature>
<dbReference type="InterPro" id="IPR029058">
    <property type="entry name" value="AB_hydrolase_fold"/>
</dbReference>
<dbReference type="PANTHER" id="PTHR12277:SF81">
    <property type="entry name" value="PROTEIN ABHD13"/>
    <property type="match status" value="1"/>
</dbReference>
<dbReference type="EMBL" id="JAWZYT010001639">
    <property type="protein sequence ID" value="KAK4310418.1"/>
    <property type="molecule type" value="Genomic_DNA"/>
</dbReference>
<keyword evidence="3" id="KW-1003">Cell membrane</keyword>
<feature type="compositionally biased region" description="Low complexity" evidence="11">
    <location>
        <begin position="713"/>
        <end position="725"/>
    </location>
</feature>
<feature type="compositionally biased region" description="Pro residues" evidence="11">
    <location>
        <begin position="432"/>
        <end position="443"/>
    </location>
</feature>
<feature type="compositionally biased region" description="Basic and acidic residues" evidence="11">
    <location>
        <begin position="275"/>
        <end position="293"/>
    </location>
</feature>
<evidence type="ECO:0000256" key="6">
    <source>
        <dbReference type="ARBA" id="ARBA00023139"/>
    </source>
</evidence>
<dbReference type="PANTHER" id="PTHR12277">
    <property type="entry name" value="ALPHA/BETA HYDROLASE DOMAIN-CONTAINING PROTEIN"/>
    <property type="match status" value="1"/>
</dbReference>
<dbReference type="FunFam" id="3.40.50.1820:FF:000008">
    <property type="entry name" value="Alpha/beta hydrolase domain-containing protein 17B"/>
    <property type="match status" value="1"/>
</dbReference>
<evidence type="ECO:0000256" key="7">
    <source>
        <dbReference type="ARBA" id="ARBA00023288"/>
    </source>
</evidence>
<sequence length="911" mass="97793">MAFIPPEPTYRFTPDDTGSRHSLHLTDKAEWQFTDKEKEAIEVFYTRTNRGNKIACMFVRCSPNARFCILFSHGNAADLGHMSSFYLSLGTRINCNIFSYDYSGYGVSGGRPSEKNLYSDIDAAWHALRTRYGISPENIILYGQSIGTAATIDLASRYEVGAVILHSPLMSGIRVLFNTKRTWFFDAFPSIEKVPKITSPVLVIHGTEDNVVDFSHGLAIHERCPRAVEPLWVEGAGHNDVELYSQYLERLKQFVSVELAGAGQGGGGQGANKKQSKDGQKDKDDGGDSRRWGDEDDTLQIDKYGKLGMGGVYILPPPPPSGGGSSGSSTVPVSVTTGSPRPITKPLSPLSFLADLALLPPSATLPSTPPSPLPTPPPIPRSPRHLPSLPLPSPCPSPCRSRSPAPPASPGFVTPSSPGFGSGRSPRRAPHSPTPPGFSPPSPGFTSSPRHHPPSSPRHRPSSPGYAHTASMFLPPSPSHCRPSPAPPLSPSRTSTFPPSSSPCRTHSTSLPPSTSPCRTHSSTFPPSSPCRSHPSTLTPSSPCRTHTTPFPPPSPGRTLPPPSTSSPCRTYSLSFPPPSSSTSPGRTYSTSFPPSSSPSRAARPSAFTSTSPFPPSSPCHTRSSPFPPSSPSRSYPSTLPPPSPGHHTYTTSFPPLSPSRTLPPPSPNHHHQRHHHHHHHHHSSSPFPPSSPSRNIPSPIFGLTSSLADFTSSPLPSPRLAPSSPIFPFPQLSPRHTPSSPRSPRNVSHCSSPVFPFPPSSPVLPFPPASPRRAPPSSPRHGSSSPPAIFPLPPPSPRNPPPSSPRPRASSSSSSDSDTSSPVFFPSPLRQQPQQQQPPNSSCDPPTIPSLSDLLAPRSHRHLTPLGCYLTAGLHHGRHLTPGRRRRSTHGRLCSTVNRDHIYVYQQMST</sequence>
<feature type="compositionally biased region" description="Low complexity" evidence="11">
    <location>
        <begin position="734"/>
        <end position="755"/>
    </location>
</feature>
<comment type="similarity">
    <text evidence="8">Belongs to the AB hydrolase superfamily. ABHD17 family.</text>
</comment>
<feature type="compositionally biased region" description="Basic residues" evidence="11">
    <location>
        <begin position="449"/>
        <end position="461"/>
    </location>
</feature>
<dbReference type="GO" id="GO:0010008">
    <property type="term" value="C:endosome membrane"/>
    <property type="evidence" value="ECO:0007669"/>
    <property type="project" value="TreeGrafter"/>
</dbReference>